<accession>A0ABU5EUN3</accession>
<evidence type="ECO:0000313" key="4">
    <source>
        <dbReference type="Proteomes" id="UP001272242"/>
    </source>
</evidence>
<sequence length="287" mass="31816">MSGTPRRSLWRRARRWAVLLLITSLGIVAVLWSLERRLVFVPTSAQEEWLEPEDRRTQDVWFHSADGSKIAGRWLPPETPQHGAVLVANGNGGNLTHRGGLAADLRRATGAGVLLFDYPGYGKSEGAPSESGCYAAGEAAYKWLTDERTISTDRIILYGESLGGGTAVELAATREHRALVLIYTFTSLPDAAKHRFPFLPVKTLMRTRFDNLSKIAKCPRPVFFVHGRADRVVPFDHSERLYAAANEPKEFVRLDGIGHTRLPAELYLPALVSFLNRHAPRPVPAGE</sequence>
<evidence type="ECO:0000313" key="3">
    <source>
        <dbReference type="EMBL" id="MDY3559012.1"/>
    </source>
</evidence>
<feature type="transmembrane region" description="Helical" evidence="1">
    <location>
        <begin position="16"/>
        <end position="34"/>
    </location>
</feature>
<dbReference type="RefSeq" id="WP_320685853.1">
    <property type="nucleotide sequence ID" value="NZ_JAXBLV010000077.1"/>
</dbReference>
<dbReference type="SUPFAM" id="SSF53474">
    <property type="entry name" value="alpha/beta-Hydrolases"/>
    <property type="match status" value="1"/>
</dbReference>
<dbReference type="PANTHER" id="PTHR12277">
    <property type="entry name" value="ALPHA/BETA HYDROLASE DOMAIN-CONTAINING PROTEIN"/>
    <property type="match status" value="1"/>
</dbReference>
<gene>
    <name evidence="3" type="ORF">R5W23_006202</name>
</gene>
<dbReference type="InterPro" id="IPR029058">
    <property type="entry name" value="AB_hydrolase_fold"/>
</dbReference>
<reference evidence="4" key="1">
    <citation type="journal article" date="2023" name="Mar. Drugs">
        <title>Gemmata algarum, a Novel Planctomycete Isolated from an Algal Mat, Displays Antimicrobial Activity.</title>
        <authorList>
            <person name="Kumar G."/>
            <person name="Kallscheuer N."/>
            <person name="Kashif M."/>
            <person name="Ahamad S."/>
            <person name="Jagadeeshwari U."/>
            <person name="Pannikurungottu S."/>
            <person name="Haufschild T."/>
            <person name="Kabuu M."/>
            <person name="Sasikala C."/>
            <person name="Jogler C."/>
            <person name="Ramana C."/>
        </authorList>
    </citation>
    <scope>NUCLEOTIDE SEQUENCE [LARGE SCALE GENOMIC DNA]</scope>
    <source>
        <strain evidence="4">JC673</strain>
    </source>
</reference>
<comment type="caution">
    <text evidence="3">The sequence shown here is derived from an EMBL/GenBank/DDBJ whole genome shotgun (WGS) entry which is preliminary data.</text>
</comment>
<keyword evidence="4" id="KW-1185">Reference proteome</keyword>
<evidence type="ECO:0000259" key="2">
    <source>
        <dbReference type="Pfam" id="PF00561"/>
    </source>
</evidence>
<dbReference type="GO" id="GO:0016787">
    <property type="term" value="F:hydrolase activity"/>
    <property type="evidence" value="ECO:0007669"/>
    <property type="project" value="UniProtKB-KW"/>
</dbReference>
<dbReference type="Pfam" id="PF00561">
    <property type="entry name" value="Abhydrolase_1"/>
    <property type="match status" value="1"/>
</dbReference>
<dbReference type="InterPro" id="IPR000073">
    <property type="entry name" value="AB_hydrolase_1"/>
</dbReference>
<keyword evidence="1" id="KW-1133">Transmembrane helix</keyword>
<dbReference type="EMBL" id="JAXBLV010000077">
    <property type="protein sequence ID" value="MDY3559012.1"/>
    <property type="molecule type" value="Genomic_DNA"/>
</dbReference>
<keyword evidence="3" id="KW-0378">Hydrolase</keyword>
<keyword evidence="1" id="KW-0812">Transmembrane</keyword>
<keyword evidence="1" id="KW-0472">Membrane</keyword>
<name>A0ABU5EUN3_9BACT</name>
<evidence type="ECO:0000256" key="1">
    <source>
        <dbReference type="SAM" id="Phobius"/>
    </source>
</evidence>
<dbReference type="Gene3D" id="3.40.50.1820">
    <property type="entry name" value="alpha/beta hydrolase"/>
    <property type="match status" value="1"/>
</dbReference>
<protein>
    <submittedName>
        <fullName evidence="3">Alpha/beta hydrolase</fullName>
    </submittedName>
</protein>
<feature type="domain" description="AB hydrolase-1" evidence="2">
    <location>
        <begin position="84"/>
        <end position="198"/>
    </location>
</feature>
<dbReference type="PANTHER" id="PTHR12277:SF81">
    <property type="entry name" value="PROTEIN ABHD13"/>
    <property type="match status" value="1"/>
</dbReference>
<proteinExistence type="predicted"/>
<dbReference type="Proteomes" id="UP001272242">
    <property type="component" value="Unassembled WGS sequence"/>
</dbReference>
<organism evidence="3 4">
    <name type="scientific">Gemmata algarum</name>
    <dbReference type="NCBI Taxonomy" id="2975278"/>
    <lineage>
        <taxon>Bacteria</taxon>
        <taxon>Pseudomonadati</taxon>
        <taxon>Planctomycetota</taxon>
        <taxon>Planctomycetia</taxon>
        <taxon>Gemmatales</taxon>
        <taxon>Gemmataceae</taxon>
        <taxon>Gemmata</taxon>
    </lineage>
</organism>